<dbReference type="GO" id="GO:0015986">
    <property type="term" value="P:proton motive force-driven ATP synthesis"/>
    <property type="evidence" value="ECO:0007669"/>
    <property type="project" value="InterPro"/>
</dbReference>
<evidence type="ECO:0000256" key="11">
    <source>
        <dbReference type="ARBA" id="ARBA00023136"/>
    </source>
</evidence>
<proteinExistence type="inferred from homology"/>
<evidence type="ECO:0000256" key="4">
    <source>
        <dbReference type="ARBA" id="ARBA00022448"/>
    </source>
</evidence>
<evidence type="ECO:0000313" key="14">
    <source>
        <dbReference type="EMBL" id="ALO76693.1"/>
    </source>
</evidence>
<evidence type="ECO:0000256" key="5">
    <source>
        <dbReference type="ARBA" id="ARBA00022547"/>
    </source>
</evidence>
<comment type="similarity">
    <text evidence="2 12">Belongs to the ATPase protein 8 family.</text>
</comment>
<evidence type="ECO:0000256" key="6">
    <source>
        <dbReference type="ARBA" id="ARBA00022692"/>
    </source>
</evidence>
<dbReference type="GO" id="GO:0031966">
    <property type="term" value="C:mitochondrial membrane"/>
    <property type="evidence" value="ECO:0007669"/>
    <property type="project" value="UniProtKB-SubCell"/>
</dbReference>
<dbReference type="GO" id="GO:0015078">
    <property type="term" value="F:proton transmembrane transporter activity"/>
    <property type="evidence" value="ECO:0007669"/>
    <property type="project" value="InterPro"/>
</dbReference>
<dbReference type="InterPro" id="IPR001421">
    <property type="entry name" value="ATP8_metazoa"/>
</dbReference>
<dbReference type="EMBL" id="JX412776">
    <property type="protein sequence ID" value="ALO76693.1"/>
    <property type="molecule type" value="Genomic_DNA"/>
</dbReference>
<feature type="transmembrane region" description="Helical" evidence="13">
    <location>
        <begin position="6"/>
        <end position="30"/>
    </location>
</feature>
<evidence type="ECO:0000256" key="1">
    <source>
        <dbReference type="ARBA" id="ARBA00004304"/>
    </source>
</evidence>
<dbReference type="Pfam" id="PF00895">
    <property type="entry name" value="ATP-synt_8"/>
    <property type="match status" value="1"/>
</dbReference>
<evidence type="ECO:0000256" key="7">
    <source>
        <dbReference type="ARBA" id="ARBA00022781"/>
    </source>
</evidence>
<evidence type="ECO:0000256" key="9">
    <source>
        <dbReference type="ARBA" id="ARBA00023065"/>
    </source>
</evidence>
<keyword evidence="10 12" id="KW-0496">Mitochondrion</keyword>
<keyword evidence="11 13" id="KW-0472">Membrane</keyword>
<protein>
    <recommendedName>
        <fullName evidence="12">ATP synthase complex subunit 8</fullName>
    </recommendedName>
</protein>
<keyword evidence="8 13" id="KW-1133">Transmembrane helix</keyword>
<dbReference type="AlphaFoldDB" id="A0A0S2MPN7"/>
<geneLocation type="mitochondrion" evidence="14"/>
<evidence type="ECO:0000256" key="10">
    <source>
        <dbReference type="ARBA" id="ARBA00023128"/>
    </source>
</evidence>
<comment type="subunit">
    <text evidence="3">F-type ATPases have 2 components, CF(1) - the catalytic core - and CF(0) - the membrane proton channel.</text>
</comment>
<evidence type="ECO:0000256" key="13">
    <source>
        <dbReference type="SAM" id="Phobius"/>
    </source>
</evidence>
<organism evidence="14">
    <name type="scientific">Melittomma sp. MEL01</name>
    <dbReference type="NCBI Taxonomy" id="1205634"/>
    <lineage>
        <taxon>Eukaryota</taxon>
        <taxon>Metazoa</taxon>
        <taxon>Ecdysozoa</taxon>
        <taxon>Arthropoda</taxon>
        <taxon>Hexapoda</taxon>
        <taxon>Insecta</taxon>
        <taxon>Pterygota</taxon>
        <taxon>Neoptera</taxon>
        <taxon>Endopterygota</taxon>
        <taxon>Coleoptera</taxon>
        <taxon>Polyphaga</taxon>
        <taxon>Cucujiformia</taxon>
        <taxon>Melittommatinae</taxon>
        <taxon>Melittomma</taxon>
    </lineage>
</organism>
<name>A0A0S2MPN7_9CUCU</name>
<keyword evidence="9 12" id="KW-0406">Ion transport</keyword>
<gene>
    <name evidence="14" type="primary">atp8</name>
</gene>
<evidence type="ECO:0000256" key="8">
    <source>
        <dbReference type="ARBA" id="ARBA00022989"/>
    </source>
</evidence>
<evidence type="ECO:0000256" key="3">
    <source>
        <dbReference type="ARBA" id="ARBA00011291"/>
    </source>
</evidence>
<dbReference type="GO" id="GO:0045259">
    <property type="term" value="C:proton-transporting ATP synthase complex"/>
    <property type="evidence" value="ECO:0007669"/>
    <property type="project" value="UniProtKB-KW"/>
</dbReference>
<sequence length="51" mass="6104">MPQMAPMSWTILMISFAMIMIAFSCNNYWIKETLPQSDTKLMEKKSTNWKW</sequence>
<comment type="subcellular location">
    <subcellularLocation>
        <location evidence="1 12">Mitochondrion membrane</location>
        <topology evidence="1 12">Single-pass membrane protein</topology>
    </subcellularLocation>
</comment>
<evidence type="ECO:0000256" key="12">
    <source>
        <dbReference type="RuleBase" id="RU003661"/>
    </source>
</evidence>
<keyword evidence="4 12" id="KW-0813">Transport</keyword>
<keyword evidence="5 12" id="KW-0138">CF(0)</keyword>
<keyword evidence="7 12" id="KW-0375">Hydrogen ion transport</keyword>
<reference evidence="14" key="1">
    <citation type="submission" date="2012-06" db="EMBL/GenBank/DDBJ databases">
        <title>Mitogenomics of the Coleoptera under dense taxon sampling.</title>
        <authorList>
            <person name="Timmermans M.J.T.N."/>
            <person name="Lim J."/>
            <person name="Dodsworth S."/>
            <person name="Haran J."/>
            <person name="Ahrens D."/>
            <person name="Bocak L."/>
            <person name="London A."/>
            <person name="Culverwell L."/>
            <person name="Vogler A.P."/>
        </authorList>
    </citation>
    <scope>NUCLEOTIDE SEQUENCE</scope>
</reference>
<accession>A0A0S2MPN7</accession>
<evidence type="ECO:0000256" key="2">
    <source>
        <dbReference type="ARBA" id="ARBA00008892"/>
    </source>
</evidence>
<keyword evidence="6 12" id="KW-0812">Transmembrane</keyword>